<gene>
    <name evidence="1" type="ORF">GSF12_00300</name>
</gene>
<dbReference type="EMBL" id="CP047226">
    <property type="protein sequence ID" value="QHG08494.1"/>
    <property type="molecule type" value="Genomic_DNA"/>
</dbReference>
<name>A0A6P1KJH5_FAUOS</name>
<proteinExistence type="predicted"/>
<sequence>MAKKKIRNQQQTTLIIVGEGEHEEAFLQHMKSIYDNRLSGKKVTLDFAGGGSPHDVIKYTVKQTQHRAFDYIYILMDSDVAIEAKDTKTAKEKNFILLQSEPLCLEGMLLEVLKQTALPTSQACKNKLHPQLSGDPTEACSYSPLFDKPVLDKTTKMTIVMLREILKKSY</sequence>
<accession>A0A6P1KJH5</accession>
<evidence type="ECO:0008006" key="2">
    <source>
        <dbReference type="Google" id="ProtNLM"/>
    </source>
</evidence>
<organism evidence="1">
    <name type="scientific">Faucicola osloensis</name>
    <name type="common">Moraxella osloensis</name>
    <dbReference type="NCBI Taxonomy" id="34062"/>
    <lineage>
        <taxon>Bacteria</taxon>
        <taxon>Pseudomonadati</taxon>
        <taxon>Pseudomonadota</taxon>
        <taxon>Gammaproteobacteria</taxon>
        <taxon>Moraxellales</taxon>
        <taxon>Moraxellaceae</taxon>
        <taxon>Faucicola</taxon>
    </lineage>
</organism>
<dbReference type="AlphaFoldDB" id="A0A6P1KJH5"/>
<protein>
    <recommendedName>
        <fullName evidence="2">RloB domain-containing protein</fullName>
    </recommendedName>
</protein>
<evidence type="ECO:0000313" key="1">
    <source>
        <dbReference type="EMBL" id="QHG08494.1"/>
    </source>
</evidence>
<reference evidence="1" key="1">
    <citation type="journal article" date="2020" name="Microbiol. Resour. Announc.">
        <title>Complete Genome Sequence of Moraxella osloensis Strain YV1, Isolated from an Australian Wastewater Treatment Plant.</title>
        <authorList>
            <person name="Batinovic S."/>
            <person name="Rice D.T.F."/>
            <person name="Seviour R.J."/>
            <person name="Petrovski S."/>
        </authorList>
    </citation>
    <scope>NUCLEOTIDE SEQUENCE</scope>
    <source>
        <strain evidence="1">YV1</strain>
    </source>
</reference>